<protein>
    <submittedName>
        <fullName evidence="4">Beta-glucosidase</fullName>
    </submittedName>
</protein>
<dbReference type="SUPFAM" id="SSF52279">
    <property type="entry name" value="Beta-D-glucan exohydrolase, C-terminal domain"/>
    <property type="match status" value="1"/>
</dbReference>
<organism evidence="4 5">
    <name type="scientific">Granulicella rosea</name>
    <dbReference type="NCBI Taxonomy" id="474952"/>
    <lineage>
        <taxon>Bacteria</taxon>
        <taxon>Pseudomonadati</taxon>
        <taxon>Acidobacteriota</taxon>
        <taxon>Terriglobia</taxon>
        <taxon>Terriglobales</taxon>
        <taxon>Acidobacteriaceae</taxon>
        <taxon>Granulicella</taxon>
    </lineage>
</organism>
<dbReference type="InterPro" id="IPR017853">
    <property type="entry name" value="GH"/>
</dbReference>
<dbReference type="AlphaFoldDB" id="A0A239LY77"/>
<dbReference type="GO" id="GO:0009251">
    <property type="term" value="P:glucan catabolic process"/>
    <property type="evidence" value="ECO:0007669"/>
    <property type="project" value="TreeGrafter"/>
</dbReference>
<dbReference type="GO" id="GO:0008422">
    <property type="term" value="F:beta-glucosidase activity"/>
    <property type="evidence" value="ECO:0007669"/>
    <property type="project" value="TreeGrafter"/>
</dbReference>
<evidence type="ECO:0000313" key="4">
    <source>
        <dbReference type="EMBL" id="SNT35617.1"/>
    </source>
</evidence>
<keyword evidence="5" id="KW-1185">Reference proteome</keyword>
<dbReference type="Proteomes" id="UP000198356">
    <property type="component" value="Unassembled WGS sequence"/>
</dbReference>
<dbReference type="InterPro" id="IPR001764">
    <property type="entry name" value="Glyco_hydro_3_N"/>
</dbReference>
<dbReference type="PRINTS" id="PR00133">
    <property type="entry name" value="GLHYDRLASE3"/>
</dbReference>
<dbReference type="PANTHER" id="PTHR42715:SF10">
    <property type="entry name" value="BETA-GLUCOSIDASE"/>
    <property type="match status" value="1"/>
</dbReference>
<sequence>MSIDEKIAQLHGFRDKDHYRVVPGLERLGIPELHVTNGPAGVGPGGAGSQKPATALPAPIALAASWDPELARLYGRVAAEETRALDSNLLESPDINIARVPQGGRVFESYGEDPWLISRLTVANIEGIQSTGMIANVKHYLANNQETDRGTINEIIAERPLREIYMPAFEAAVKEAHVASLMCAYPRVNGDFNCENRPLLTDVLKREWGFDGFVTSDFGAVHSTVPSALAGLDLELPTGIYFGDELRKAVDAGKVPVATIDEMLMRRFAKMMELGWFGRQPAPKPIPVLANGAISRAIATQSMVLLKNDGQLLPLDRDRIKKIALIGPYAVRQMTGGGGSSHVIPLYSVAPVDGLDYALLSQTKILLLDGNDIDEAVNAAKSADVAILMVGDDEGEDHDHGIDLPERQNRLIAAVAAANPKTVVVLKSGSAVIMPWVDQVPAILEAWYPGEEDGNAVADILMGKVNPSGKLPLTFPRATSDTLAATPDRFPGNGTTVHYSEGLEVGYRAFQAHKVEPLFPFGFGLSYTQFQFSNLKAIPGPNHTASVSFTVTNNGVRAGADVAQLYLTYPSIPEGNEPPRQLRGFQKLTLKPHESQTVRLTLNARSFSFWSDAAHAWQVPAGAFHIFVGNSSVDTPLETNLVLP</sequence>
<feature type="domain" description="Fibronectin type III-like" evidence="3">
    <location>
        <begin position="561"/>
        <end position="632"/>
    </location>
</feature>
<reference evidence="4 5" key="1">
    <citation type="submission" date="2017-06" db="EMBL/GenBank/DDBJ databases">
        <authorList>
            <person name="Kim H.J."/>
            <person name="Triplett B.A."/>
        </authorList>
    </citation>
    <scope>NUCLEOTIDE SEQUENCE [LARGE SCALE GENOMIC DNA]</scope>
    <source>
        <strain evidence="4 5">DSM 18704</strain>
    </source>
</reference>
<name>A0A239LY77_9BACT</name>
<dbReference type="EMBL" id="FZOU01000008">
    <property type="protein sequence ID" value="SNT35617.1"/>
    <property type="molecule type" value="Genomic_DNA"/>
</dbReference>
<dbReference type="InterPro" id="IPR013783">
    <property type="entry name" value="Ig-like_fold"/>
</dbReference>
<dbReference type="Gene3D" id="3.40.50.1700">
    <property type="entry name" value="Glycoside hydrolase family 3 C-terminal domain"/>
    <property type="match status" value="2"/>
</dbReference>
<comment type="similarity">
    <text evidence="1">Belongs to the glycosyl hydrolase 3 family.</text>
</comment>
<dbReference type="InterPro" id="IPR026891">
    <property type="entry name" value="Fn3-like"/>
</dbReference>
<evidence type="ECO:0000313" key="5">
    <source>
        <dbReference type="Proteomes" id="UP000198356"/>
    </source>
</evidence>
<evidence type="ECO:0000259" key="3">
    <source>
        <dbReference type="SMART" id="SM01217"/>
    </source>
</evidence>
<dbReference type="PANTHER" id="PTHR42715">
    <property type="entry name" value="BETA-GLUCOSIDASE"/>
    <property type="match status" value="1"/>
</dbReference>
<dbReference type="SMART" id="SM01217">
    <property type="entry name" value="Fn3_like"/>
    <property type="match status" value="1"/>
</dbReference>
<dbReference type="InterPro" id="IPR002772">
    <property type="entry name" value="Glyco_hydro_3_C"/>
</dbReference>
<proteinExistence type="inferred from homology"/>
<dbReference type="Gene3D" id="2.60.40.10">
    <property type="entry name" value="Immunoglobulins"/>
    <property type="match status" value="1"/>
</dbReference>
<accession>A0A239LY77</accession>
<dbReference type="SUPFAM" id="SSF51445">
    <property type="entry name" value="(Trans)glycosidases"/>
    <property type="match status" value="1"/>
</dbReference>
<evidence type="ECO:0000256" key="2">
    <source>
        <dbReference type="ARBA" id="ARBA00022801"/>
    </source>
</evidence>
<dbReference type="Gene3D" id="3.20.20.300">
    <property type="entry name" value="Glycoside hydrolase, family 3, N-terminal domain"/>
    <property type="match status" value="2"/>
</dbReference>
<dbReference type="RefSeq" id="WP_089409976.1">
    <property type="nucleotide sequence ID" value="NZ_FZOU01000008.1"/>
</dbReference>
<dbReference type="InterPro" id="IPR050288">
    <property type="entry name" value="Cellulose_deg_GH3"/>
</dbReference>
<dbReference type="InterPro" id="IPR036881">
    <property type="entry name" value="Glyco_hydro_3_C_sf"/>
</dbReference>
<keyword evidence="2" id="KW-0378">Hydrolase</keyword>
<dbReference type="Pfam" id="PF00933">
    <property type="entry name" value="Glyco_hydro_3"/>
    <property type="match status" value="1"/>
</dbReference>
<dbReference type="OrthoDB" id="9805821at2"/>
<evidence type="ECO:0000256" key="1">
    <source>
        <dbReference type="ARBA" id="ARBA00005336"/>
    </source>
</evidence>
<dbReference type="Pfam" id="PF14310">
    <property type="entry name" value="Fn3-like"/>
    <property type="match status" value="1"/>
</dbReference>
<dbReference type="InterPro" id="IPR036962">
    <property type="entry name" value="Glyco_hydro_3_N_sf"/>
</dbReference>
<gene>
    <name evidence="4" type="ORF">SAMN05421770_10887</name>
</gene>
<dbReference type="Pfam" id="PF01915">
    <property type="entry name" value="Glyco_hydro_3_C"/>
    <property type="match status" value="1"/>
</dbReference>